<organism evidence="1 2">
    <name type="scientific">Trichomalopsis sarcophagae</name>
    <dbReference type="NCBI Taxonomy" id="543379"/>
    <lineage>
        <taxon>Eukaryota</taxon>
        <taxon>Metazoa</taxon>
        <taxon>Ecdysozoa</taxon>
        <taxon>Arthropoda</taxon>
        <taxon>Hexapoda</taxon>
        <taxon>Insecta</taxon>
        <taxon>Pterygota</taxon>
        <taxon>Neoptera</taxon>
        <taxon>Endopterygota</taxon>
        <taxon>Hymenoptera</taxon>
        <taxon>Apocrita</taxon>
        <taxon>Proctotrupomorpha</taxon>
        <taxon>Chalcidoidea</taxon>
        <taxon>Pteromalidae</taxon>
        <taxon>Pteromalinae</taxon>
        <taxon>Trichomalopsis</taxon>
    </lineage>
</organism>
<evidence type="ECO:0000313" key="2">
    <source>
        <dbReference type="Proteomes" id="UP000215335"/>
    </source>
</evidence>
<keyword evidence="2" id="KW-1185">Reference proteome</keyword>
<dbReference type="EMBL" id="NNAY01001752">
    <property type="protein sequence ID" value="OXU23028.1"/>
    <property type="molecule type" value="Genomic_DNA"/>
</dbReference>
<dbReference type="Proteomes" id="UP000215335">
    <property type="component" value="Unassembled WGS sequence"/>
</dbReference>
<gene>
    <name evidence="1" type="ORF">TSAR_010291</name>
</gene>
<protein>
    <submittedName>
        <fullName evidence="1">Uncharacterized protein</fullName>
    </submittedName>
</protein>
<evidence type="ECO:0000313" key="1">
    <source>
        <dbReference type="EMBL" id="OXU23028.1"/>
    </source>
</evidence>
<reference evidence="1 2" key="1">
    <citation type="journal article" date="2017" name="Curr. Biol.">
        <title>The Evolution of Venom by Co-option of Single-Copy Genes.</title>
        <authorList>
            <person name="Martinson E.O."/>
            <person name="Mrinalini"/>
            <person name="Kelkar Y.D."/>
            <person name="Chang C.H."/>
            <person name="Werren J.H."/>
        </authorList>
    </citation>
    <scope>NUCLEOTIDE SEQUENCE [LARGE SCALE GENOMIC DNA]</scope>
    <source>
        <strain evidence="1 2">Alberta</strain>
        <tissue evidence="1">Whole body</tissue>
    </source>
</reference>
<name>A0A232EXP8_9HYME</name>
<dbReference type="AlphaFoldDB" id="A0A232EXP8"/>
<proteinExistence type="predicted"/>
<accession>A0A232EXP8</accession>
<comment type="caution">
    <text evidence="1">The sequence shown here is derived from an EMBL/GenBank/DDBJ whole genome shotgun (WGS) entry which is preliminary data.</text>
</comment>
<sequence>MSMFTCDMNPVIPSSSSWLPPFCEEDRSSIVMGGRLALVVEPWRWRYVDLLSTQVCGDDNDGDDASVGRCDLYVGYRVESIDTRGNFFWKHFYCTRLSSFYRIELCTFR</sequence>